<dbReference type="SUPFAM" id="SSF52833">
    <property type="entry name" value="Thioredoxin-like"/>
    <property type="match status" value="1"/>
</dbReference>
<evidence type="ECO:0000313" key="3">
    <source>
        <dbReference type="EMBL" id="MBK1855212.1"/>
    </source>
</evidence>
<dbReference type="GO" id="GO:0016491">
    <property type="term" value="F:oxidoreductase activity"/>
    <property type="evidence" value="ECO:0007669"/>
    <property type="project" value="InterPro"/>
</dbReference>
<keyword evidence="1" id="KW-0732">Signal</keyword>
<dbReference type="AlphaFoldDB" id="A0AAE2SDY2"/>
<dbReference type="InterPro" id="IPR036249">
    <property type="entry name" value="Thioredoxin-like_sf"/>
</dbReference>
<organism evidence="3 4">
    <name type="scientific">Oceaniferula flava</name>
    <dbReference type="NCBI Taxonomy" id="2800421"/>
    <lineage>
        <taxon>Bacteria</taxon>
        <taxon>Pseudomonadati</taxon>
        <taxon>Verrucomicrobiota</taxon>
        <taxon>Verrucomicrobiia</taxon>
        <taxon>Verrucomicrobiales</taxon>
        <taxon>Verrucomicrobiaceae</taxon>
        <taxon>Oceaniferula</taxon>
    </lineage>
</organism>
<proteinExistence type="predicted"/>
<evidence type="ECO:0000313" key="4">
    <source>
        <dbReference type="Proteomes" id="UP000634206"/>
    </source>
</evidence>
<feature type="domain" description="Alkyl hydroperoxide reductase subunit C/ Thiol specific antioxidant" evidence="2">
    <location>
        <begin position="30"/>
        <end position="66"/>
    </location>
</feature>
<sequence>MKRFNMFAAAIALISMPMLQAANQPAAVKVGDKAPDFTLTSTDHKQVSLSDYAGKQLILVFSRAHW</sequence>
<keyword evidence="4" id="KW-1185">Reference proteome</keyword>
<name>A0AAE2SDY2_9BACT</name>
<dbReference type="Proteomes" id="UP000634206">
    <property type="component" value="Unassembled WGS sequence"/>
</dbReference>
<dbReference type="GO" id="GO:0016209">
    <property type="term" value="F:antioxidant activity"/>
    <property type="evidence" value="ECO:0007669"/>
    <property type="project" value="InterPro"/>
</dbReference>
<dbReference type="Pfam" id="PF00578">
    <property type="entry name" value="AhpC-TSA"/>
    <property type="match status" value="1"/>
</dbReference>
<dbReference type="Gene3D" id="3.40.30.10">
    <property type="entry name" value="Glutaredoxin"/>
    <property type="match status" value="1"/>
</dbReference>
<feature type="chain" id="PRO_5042264755" evidence="1">
    <location>
        <begin position="22"/>
        <end position="66"/>
    </location>
</feature>
<comment type="caution">
    <text evidence="3">The sequence shown here is derived from an EMBL/GenBank/DDBJ whole genome shotgun (WGS) entry which is preliminary data.</text>
</comment>
<dbReference type="InterPro" id="IPR000866">
    <property type="entry name" value="AhpC/TSA"/>
</dbReference>
<protein>
    <submittedName>
        <fullName evidence="3">Redoxin domain-containing protein</fullName>
    </submittedName>
</protein>
<dbReference type="RefSeq" id="WP_309489825.1">
    <property type="nucleotide sequence ID" value="NZ_JAENIG010000005.1"/>
</dbReference>
<evidence type="ECO:0000256" key="1">
    <source>
        <dbReference type="SAM" id="SignalP"/>
    </source>
</evidence>
<gene>
    <name evidence="3" type="ORF">JIN83_09605</name>
</gene>
<feature type="signal peptide" evidence="1">
    <location>
        <begin position="1"/>
        <end position="21"/>
    </location>
</feature>
<accession>A0AAE2SDY2</accession>
<evidence type="ECO:0000259" key="2">
    <source>
        <dbReference type="Pfam" id="PF00578"/>
    </source>
</evidence>
<reference evidence="3" key="1">
    <citation type="submission" date="2021-01" db="EMBL/GenBank/DDBJ databases">
        <title>Modified the classification status of verrucomicrobia.</title>
        <authorList>
            <person name="Feng X."/>
        </authorList>
    </citation>
    <scope>NUCLEOTIDE SEQUENCE</scope>
    <source>
        <strain evidence="3">5K15</strain>
    </source>
</reference>
<dbReference type="EMBL" id="JAENIG010000005">
    <property type="protein sequence ID" value="MBK1855212.1"/>
    <property type="molecule type" value="Genomic_DNA"/>
</dbReference>